<reference evidence="1 3" key="2">
    <citation type="journal article" date="2014" name="BMC Genomics">
        <title>An improved genome release (version Mt4.0) for the model legume Medicago truncatula.</title>
        <authorList>
            <person name="Tang H."/>
            <person name="Krishnakumar V."/>
            <person name="Bidwell S."/>
            <person name="Rosen B."/>
            <person name="Chan A."/>
            <person name="Zhou S."/>
            <person name="Gentzbittel L."/>
            <person name="Childs K.L."/>
            <person name="Yandell M."/>
            <person name="Gundlach H."/>
            <person name="Mayer K.F."/>
            <person name="Schwartz D.C."/>
            <person name="Town C.D."/>
        </authorList>
    </citation>
    <scope>GENOME REANNOTATION</scope>
    <source>
        <strain evidence="1">A17</strain>
        <strain evidence="2 3">cv. Jemalong A17</strain>
    </source>
</reference>
<protein>
    <submittedName>
        <fullName evidence="1 2">Uncharacterized protein</fullName>
    </submittedName>
</protein>
<dbReference type="EMBL" id="CM001218">
    <property type="protein sequence ID" value="KEH38982.1"/>
    <property type="molecule type" value="Genomic_DNA"/>
</dbReference>
<dbReference type="Proteomes" id="UP000002051">
    <property type="component" value="Chromosome 2"/>
</dbReference>
<reference evidence="2" key="3">
    <citation type="submission" date="2015-04" db="UniProtKB">
        <authorList>
            <consortium name="EnsemblPlants"/>
        </authorList>
    </citation>
    <scope>IDENTIFICATION</scope>
    <source>
        <strain evidence="2">cv. Jemalong A17</strain>
    </source>
</reference>
<proteinExistence type="predicted"/>
<accession>A0A072VB29</accession>
<dbReference type="HOGENOM" id="CLU_2945154_0_0_1"/>
<organism evidence="1 3">
    <name type="scientific">Medicago truncatula</name>
    <name type="common">Barrel medic</name>
    <name type="synonym">Medicago tribuloides</name>
    <dbReference type="NCBI Taxonomy" id="3880"/>
    <lineage>
        <taxon>Eukaryota</taxon>
        <taxon>Viridiplantae</taxon>
        <taxon>Streptophyta</taxon>
        <taxon>Embryophyta</taxon>
        <taxon>Tracheophyta</taxon>
        <taxon>Spermatophyta</taxon>
        <taxon>Magnoliopsida</taxon>
        <taxon>eudicotyledons</taxon>
        <taxon>Gunneridae</taxon>
        <taxon>Pentapetalae</taxon>
        <taxon>rosids</taxon>
        <taxon>fabids</taxon>
        <taxon>Fabales</taxon>
        <taxon>Fabaceae</taxon>
        <taxon>Papilionoideae</taxon>
        <taxon>50 kb inversion clade</taxon>
        <taxon>NPAAA clade</taxon>
        <taxon>Hologalegina</taxon>
        <taxon>IRL clade</taxon>
        <taxon>Trifolieae</taxon>
        <taxon>Medicago</taxon>
    </lineage>
</organism>
<name>A0A072VB29_MEDTR</name>
<dbReference type="EnsemblPlants" id="KEH38982">
    <property type="protein sequence ID" value="KEH38982"/>
    <property type="gene ID" value="MTR_2g086465"/>
</dbReference>
<sequence>MGSYSLRDDCCHAKDLETSKGKLYQGDHIPEKVIQYRYDEEGPWKMVNVYRLHQFEQGMS</sequence>
<evidence type="ECO:0000313" key="3">
    <source>
        <dbReference type="Proteomes" id="UP000002051"/>
    </source>
</evidence>
<dbReference type="AlphaFoldDB" id="A0A072VB29"/>
<evidence type="ECO:0000313" key="2">
    <source>
        <dbReference type="EnsemblPlants" id="KEH38982"/>
    </source>
</evidence>
<reference evidence="1 3" key="1">
    <citation type="journal article" date="2011" name="Nature">
        <title>The Medicago genome provides insight into the evolution of rhizobial symbioses.</title>
        <authorList>
            <person name="Young N.D."/>
            <person name="Debelle F."/>
            <person name="Oldroyd G.E."/>
            <person name="Geurts R."/>
            <person name="Cannon S.B."/>
            <person name="Udvardi M.K."/>
            <person name="Benedito V.A."/>
            <person name="Mayer K.F."/>
            <person name="Gouzy J."/>
            <person name="Schoof H."/>
            <person name="Van de Peer Y."/>
            <person name="Proost S."/>
            <person name="Cook D.R."/>
            <person name="Meyers B.C."/>
            <person name="Spannagl M."/>
            <person name="Cheung F."/>
            <person name="De Mita S."/>
            <person name="Krishnakumar V."/>
            <person name="Gundlach H."/>
            <person name="Zhou S."/>
            <person name="Mudge J."/>
            <person name="Bharti A.K."/>
            <person name="Murray J.D."/>
            <person name="Naoumkina M.A."/>
            <person name="Rosen B."/>
            <person name="Silverstein K.A."/>
            <person name="Tang H."/>
            <person name="Rombauts S."/>
            <person name="Zhao P.X."/>
            <person name="Zhou P."/>
            <person name="Barbe V."/>
            <person name="Bardou P."/>
            <person name="Bechner M."/>
            <person name="Bellec A."/>
            <person name="Berger A."/>
            <person name="Berges H."/>
            <person name="Bidwell S."/>
            <person name="Bisseling T."/>
            <person name="Choisne N."/>
            <person name="Couloux A."/>
            <person name="Denny R."/>
            <person name="Deshpande S."/>
            <person name="Dai X."/>
            <person name="Doyle J.J."/>
            <person name="Dudez A.M."/>
            <person name="Farmer A.D."/>
            <person name="Fouteau S."/>
            <person name="Franken C."/>
            <person name="Gibelin C."/>
            <person name="Gish J."/>
            <person name="Goldstein S."/>
            <person name="Gonzalez A.J."/>
            <person name="Green P.J."/>
            <person name="Hallab A."/>
            <person name="Hartog M."/>
            <person name="Hua A."/>
            <person name="Humphray S.J."/>
            <person name="Jeong D.H."/>
            <person name="Jing Y."/>
            <person name="Jocker A."/>
            <person name="Kenton S.M."/>
            <person name="Kim D.J."/>
            <person name="Klee K."/>
            <person name="Lai H."/>
            <person name="Lang C."/>
            <person name="Lin S."/>
            <person name="Macmil S.L."/>
            <person name="Magdelenat G."/>
            <person name="Matthews L."/>
            <person name="McCorrison J."/>
            <person name="Monaghan E.L."/>
            <person name="Mun J.H."/>
            <person name="Najar F.Z."/>
            <person name="Nicholson C."/>
            <person name="Noirot C."/>
            <person name="O'Bleness M."/>
            <person name="Paule C.R."/>
            <person name="Poulain J."/>
            <person name="Prion F."/>
            <person name="Qin B."/>
            <person name="Qu C."/>
            <person name="Retzel E.F."/>
            <person name="Riddle C."/>
            <person name="Sallet E."/>
            <person name="Samain S."/>
            <person name="Samson N."/>
            <person name="Sanders I."/>
            <person name="Saurat O."/>
            <person name="Scarpelli C."/>
            <person name="Schiex T."/>
            <person name="Segurens B."/>
            <person name="Severin A.J."/>
            <person name="Sherrier D.J."/>
            <person name="Shi R."/>
            <person name="Sims S."/>
            <person name="Singer S.R."/>
            <person name="Sinharoy S."/>
            <person name="Sterck L."/>
            <person name="Viollet A."/>
            <person name="Wang B.B."/>
            <person name="Wang K."/>
            <person name="Wang M."/>
            <person name="Wang X."/>
            <person name="Warfsmann J."/>
            <person name="Weissenbach J."/>
            <person name="White D.D."/>
            <person name="White J.D."/>
            <person name="Wiley G.B."/>
            <person name="Wincker P."/>
            <person name="Xing Y."/>
            <person name="Yang L."/>
            <person name="Yao Z."/>
            <person name="Ying F."/>
            <person name="Zhai J."/>
            <person name="Zhou L."/>
            <person name="Zuber A."/>
            <person name="Denarie J."/>
            <person name="Dixon R.A."/>
            <person name="May G.D."/>
            <person name="Schwartz D.C."/>
            <person name="Rogers J."/>
            <person name="Quetier F."/>
            <person name="Town C.D."/>
            <person name="Roe B.A."/>
        </authorList>
    </citation>
    <scope>NUCLEOTIDE SEQUENCE [LARGE SCALE GENOMIC DNA]</scope>
    <source>
        <strain evidence="1">A17</strain>
        <strain evidence="2 3">cv. Jemalong A17</strain>
    </source>
</reference>
<evidence type="ECO:0000313" key="1">
    <source>
        <dbReference type="EMBL" id="KEH38982.1"/>
    </source>
</evidence>
<gene>
    <name evidence="1" type="ordered locus">MTR_2g086465</name>
</gene>
<keyword evidence="3" id="KW-1185">Reference proteome</keyword>